<dbReference type="PANTHER" id="PTHR31001">
    <property type="entry name" value="UNCHARACTERIZED TRANSCRIPTIONAL REGULATORY PROTEIN"/>
    <property type="match status" value="1"/>
</dbReference>
<dbReference type="CDD" id="cd12148">
    <property type="entry name" value="fungal_TF_MHR"/>
    <property type="match status" value="1"/>
</dbReference>
<dbReference type="SMART" id="SM00906">
    <property type="entry name" value="Fungal_trans"/>
    <property type="match status" value="1"/>
</dbReference>
<name>A0A0D2GMG9_9EURO</name>
<dbReference type="GeneID" id="25299352"/>
<dbReference type="OrthoDB" id="2269373at2759"/>
<dbReference type="InterPro" id="IPR001138">
    <property type="entry name" value="Zn2Cys6_DnaBD"/>
</dbReference>
<dbReference type="SUPFAM" id="SSF57701">
    <property type="entry name" value="Zn2/Cys6 DNA-binding domain"/>
    <property type="match status" value="1"/>
</dbReference>
<dbReference type="EMBL" id="KN847486">
    <property type="protein sequence ID" value="KIW99542.1"/>
    <property type="molecule type" value="Genomic_DNA"/>
</dbReference>
<keyword evidence="2" id="KW-0479">Metal-binding</keyword>
<keyword evidence="6" id="KW-0539">Nucleus</keyword>
<keyword evidence="5" id="KW-0804">Transcription</keyword>
<dbReference type="GO" id="GO:0005634">
    <property type="term" value="C:nucleus"/>
    <property type="evidence" value="ECO:0007669"/>
    <property type="project" value="UniProtKB-SubCell"/>
</dbReference>
<evidence type="ECO:0000256" key="5">
    <source>
        <dbReference type="ARBA" id="ARBA00023163"/>
    </source>
</evidence>
<keyword evidence="4" id="KW-0238">DNA-binding</keyword>
<gene>
    <name evidence="9" type="ORF">Z518_11281</name>
</gene>
<dbReference type="GO" id="GO:0003677">
    <property type="term" value="F:DNA binding"/>
    <property type="evidence" value="ECO:0007669"/>
    <property type="project" value="UniProtKB-KW"/>
</dbReference>
<dbReference type="Gene3D" id="4.10.240.10">
    <property type="entry name" value="Zn(2)-C6 fungal-type DNA-binding domain"/>
    <property type="match status" value="1"/>
</dbReference>
<feature type="region of interest" description="Disordered" evidence="7">
    <location>
        <begin position="96"/>
        <end position="125"/>
    </location>
</feature>
<accession>A0A0D2GMG9</accession>
<evidence type="ECO:0000259" key="8">
    <source>
        <dbReference type="PROSITE" id="PS50048"/>
    </source>
</evidence>
<dbReference type="InterPro" id="IPR036864">
    <property type="entry name" value="Zn2-C6_fun-type_DNA-bd_sf"/>
</dbReference>
<reference evidence="9 10" key="1">
    <citation type="submission" date="2015-01" db="EMBL/GenBank/DDBJ databases">
        <title>The Genome Sequence of Rhinocladiella mackenzie CBS 650.93.</title>
        <authorList>
            <consortium name="The Broad Institute Genomics Platform"/>
            <person name="Cuomo C."/>
            <person name="de Hoog S."/>
            <person name="Gorbushina A."/>
            <person name="Stielow B."/>
            <person name="Teixiera M."/>
            <person name="Abouelleil A."/>
            <person name="Chapman S.B."/>
            <person name="Priest M."/>
            <person name="Young S.K."/>
            <person name="Wortman J."/>
            <person name="Nusbaum C."/>
            <person name="Birren B."/>
        </authorList>
    </citation>
    <scope>NUCLEOTIDE SEQUENCE [LARGE SCALE GENOMIC DNA]</scope>
    <source>
        <strain evidence="9 10">CBS 650.93</strain>
    </source>
</reference>
<evidence type="ECO:0000313" key="9">
    <source>
        <dbReference type="EMBL" id="KIW99542.1"/>
    </source>
</evidence>
<dbReference type="GO" id="GO:0008270">
    <property type="term" value="F:zinc ion binding"/>
    <property type="evidence" value="ECO:0007669"/>
    <property type="project" value="InterPro"/>
</dbReference>
<dbReference type="Pfam" id="PF04082">
    <property type="entry name" value="Fungal_trans"/>
    <property type="match status" value="1"/>
</dbReference>
<dbReference type="SMART" id="SM00066">
    <property type="entry name" value="GAL4"/>
    <property type="match status" value="1"/>
</dbReference>
<evidence type="ECO:0000256" key="4">
    <source>
        <dbReference type="ARBA" id="ARBA00023125"/>
    </source>
</evidence>
<evidence type="ECO:0000256" key="1">
    <source>
        <dbReference type="ARBA" id="ARBA00004123"/>
    </source>
</evidence>
<dbReference type="InterPro" id="IPR007219">
    <property type="entry name" value="XnlR_reg_dom"/>
</dbReference>
<dbReference type="Proteomes" id="UP000053617">
    <property type="component" value="Unassembled WGS sequence"/>
</dbReference>
<feature type="compositionally biased region" description="Acidic residues" evidence="7">
    <location>
        <begin position="101"/>
        <end position="110"/>
    </location>
</feature>
<protein>
    <recommendedName>
        <fullName evidence="8">Zn(2)-C6 fungal-type domain-containing protein</fullName>
    </recommendedName>
</protein>
<sequence length="716" mass="81594">MSPHTPSPSSQLLKPQRVLACVLCQQRKVKCDRKFPCANCTKSRAQCVPAKLAQRRRRRRFPERELMERLRKYENLLRQNSITFEPLQNDLAREKESLNAESDDDSDDEHPETVGPDLSTLSTTVKSERGYEAKNIWHAMSQGFRDSDNDDDSSHDDVRETAFKKAWDQSVDSDDHLLFGTRGLTVDLSTLHPDPVQIFRLWQIYLDNVNPLLKVTHTPSLQGRIIEAASNVKNINPTLEALMFSIYCMSILSIIVEDCQNMFGSSKEDLLMRYQFGCQQALLNCGFLRTSDRDCLTALYLYLVSVRPSTAPQSLSSMLGVAIRIAQRMGVHSESALAKCTPLEAEMRRRLWWSLILFDTRISEIANSKTVTLDPTWDCKIPLNVNDSELRPEMKGPPAIQGKSSEAFFAVVRGEMGEFIRHTVFHLDLTSPALKPIAKHFQNGLAREGGELVKLEEMIEDQYLKFCDQENPIHFMTTWTTRAYLAKCRLLEHHSRYSSSSVRRTEAQHDAATSHALRMLECDTKIMTSPLTKGFLWLNHCYFPFPAYIQITQDLRRRPISEQARQAWNIMSDNYETWFHSQFRADGPFFQIFTKIVLQAWEACETASKQLGETLAPPRMVSSIKHTLAQIAQHARNTDTEQPNSIMGTGGTDQFPIPTPIGFANQNLPYSMGIQNSYAVMRPEIYSGLPGQAPLDVHMNQLDWTALGERVSWEGF</sequence>
<evidence type="ECO:0000256" key="6">
    <source>
        <dbReference type="ARBA" id="ARBA00023242"/>
    </source>
</evidence>
<dbReference type="GO" id="GO:0000981">
    <property type="term" value="F:DNA-binding transcription factor activity, RNA polymerase II-specific"/>
    <property type="evidence" value="ECO:0007669"/>
    <property type="project" value="InterPro"/>
</dbReference>
<comment type="subcellular location">
    <subcellularLocation>
        <location evidence="1">Nucleus</location>
    </subcellularLocation>
</comment>
<evidence type="ECO:0000313" key="10">
    <source>
        <dbReference type="Proteomes" id="UP000053617"/>
    </source>
</evidence>
<feature type="domain" description="Zn(2)-C6 fungal-type" evidence="8">
    <location>
        <begin position="20"/>
        <end position="48"/>
    </location>
</feature>
<keyword evidence="3" id="KW-0805">Transcription regulation</keyword>
<dbReference type="GO" id="GO:0006351">
    <property type="term" value="P:DNA-templated transcription"/>
    <property type="evidence" value="ECO:0007669"/>
    <property type="project" value="InterPro"/>
</dbReference>
<keyword evidence="10" id="KW-1185">Reference proteome</keyword>
<dbReference type="STRING" id="1442369.A0A0D2GMG9"/>
<dbReference type="InterPro" id="IPR050613">
    <property type="entry name" value="Sec_Metabolite_Reg"/>
</dbReference>
<organism evidence="9 10">
    <name type="scientific">Rhinocladiella mackenziei CBS 650.93</name>
    <dbReference type="NCBI Taxonomy" id="1442369"/>
    <lineage>
        <taxon>Eukaryota</taxon>
        <taxon>Fungi</taxon>
        <taxon>Dikarya</taxon>
        <taxon>Ascomycota</taxon>
        <taxon>Pezizomycotina</taxon>
        <taxon>Eurotiomycetes</taxon>
        <taxon>Chaetothyriomycetidae</taxon>
        <taxon>Chaetothyriales</taxon>
        <taxon>Herpotrichiellaceae</taxon>
        <taxon>Rhinocladiella</taxon>
    </lineage>
</organism>
<dbReference type="PROSITE" id="PS50048">
    <property type="entry name" value="ZN2_CY6_FUNGAL_2"/>
    <property type="match status" value="1"/>
</dbReference>
<dbReference type="HOGENOM" id="CLU_004083_5_0_1"/>
<proteinExistence type="predicted"/>
<evidence type="ECO:0000256" key="7">
    <source>
        <dbReference type="SAM" id="MobiDB-lite"/>
    </source>
</evidence>
<dbReference type="AlphaFoldDB" id="A0A0D2GMG9"/>
<evidence type="ECO:0000256" key="2">
    <source>
        <dbReference type="ARBA" id="ARBA00022723"/>
    </source>
</evidence>
<dbReference type="PANTHER" id="PTHR31001:SF45">
    <property type="entry name" value="ZN(II)2CYS6 TRANSCRIPTION FACTOR (EUROFUNG)"/>
    <property type="match status" value="1"/>
</dbReference>
<dbReference type="RefSeq" id="XP_013266679.1">
    <property type="nucleotide sequence ID" value="XM_013411225.1"/>
</dbReference>
<dbReference type="VEuPathDB" id="FungiDB:Z518_11281"/>
<dbReference type="CDD" id="cd00067">
    <property type="entry name" value="GAL4"/>
    <property type="match status" value="1"/>
</dbReference>
<evidence type="ECO:0000256" key="3">
    <source>
        <dbReference type="ARBA" id="ARBA00023015"/>
    </source>
</evidence>
<dbReference type="Pfam" id="PF00172">
    <property type="entry name" value="Zn_clus"/>
    <property type="match status" value="1"/>
</dbReference>